<dbReference type="AlphaFoldDB" id="A0A6I4TWJ7"/>
<reference evidence="3 4" key="1">
    <citation type="submission" date="2019-12" db="EMBL/GenBank/DDBJ databases">
        <title>Genomic-based taxomic classification of the family Erythrobacteraceae.</title>
        <authorList>
            <person name="Xu L."/>
        </authorList>
    </citation>
    <scope>NUCLEOTIDE SEQUENCE [LARGE SCALE GENOMIC DNA]</scope>
    <source>
        <strain evidence="3 4">S36</strain>
    </source>
</reference>
<dbReference type="SUPFAM" id="SSF54534">
    <property type="entry name" value="FKBP-like"/>
    <property type="match status" value="1"/>
</dbReference>
<accession>A0A6I4TWJ7</accession>
<dbReference type="InterPro" id="IPR036953">
    <property type="entry name" value="GreA/GreB_C_sf"/>
</dbReference>
<feature type="domain" description="Transcription elongation factor GreA/GreB C-terminal" evidence="2">
    <location>
        <begin position="83"/>
        <end position="151"/>
    </location>
</feature>
<comment type="caution">
    <text evidence="3">The sequence shown here is derived from an EMBL/GenBank/DDBJ whole genome shotgun (WGS) entry which is preliminary data.</text>
</comment>
<proteinExistence type="predicted"/>
<dbReference type="PANTHER" id="PTHR30437">
    <property type="entry name" value="TRANSCRIPTION ELONGATION FACTOR GREA"/>
    <property type="match status" value="1"/>
</dbReference>
<keyword evidence="3" id="KW-0418">Kinase</keyword>
<protein>
    <submittedName>
        <fullName evidence="3">Nucleoside-diphosphate kinase</fullName>
    </submittedName>
</protein>
<sequence>MSVAFRRESDEEHLEPKFELPIPPGPNLVTEGGLAQILERVAELETTLTQLTDEEAIKSTRRDLRYWSTRQSTAQIPGEPTGASVAFGCTVTFRIKGKQQCLTIVGHDEADPAAGLISFSAPLSRAMMGAEIGDRLDFAGRPEEIEILAIEVNSTPVESSAEREVGEKEKK</sequence>
<dbReference type="Pfam" id="PF01272">
    <property type="entry name" value="GreA_GreB"/>
    <property type="match status" value="1"/>
</dbReference>
<keyword evidence="3" id="KW-0808">Transferase</keyword>
<dbReference type="Proteomes" id="UP000469430">
    <property type="component" value="Unassembled WGS sequence"/>
</dbReference>
<dbReference type="GO" id="GO:0070063">
    <property type="term" value="F:RNA polymerase binding"/>
    <property type="evidence" value="ECO:0007669"/>
    <property type="project" value="InterPro"/>
</dbReference>
<gene>
    <name evidence="3" type="ORF">GRI97_16315</name>
</gene>
<dbReference type="PANTHER" id="PTHR30437:SF6">
    <property type="entry name" value="TRANSCRIPTION ELONGATION FACTOR GREB"/>
    <property type="match status" value="1"/>
</dbReference>
<dbReference type="Gene3D" id="3.10.50.30">
    <property type="entry name" value="Transcription elongation factor, GreA/GreB, C-terminal domain"/>
    <property type="match status" value="1"/>
</dbReference>
<dbReference type="InterPro" id="IPR023459">
    <property type="entry name" value="Tscrpt_elong_fac_GreA/B_fam"/>
</dbReference>
<evidence type="ECO:0000313" key="3">
    <source>
        <dbReference type="EMBL" id="MXP00556.1"/>
    </source>
</evidence>
<dbReference type="GO" id="GO:0016301">
    <property type="term" value="F:kinase activity"/>
    <property type="evidence" value="ECO:0007669"/>
    <property type="project" value="UniProtKB-KW"/>
</dbReference>
<feature type="compositionally biased region" description="Basic and acidic residues" evidence="1">
    <location>
        <begin position="1"/>
        <end position="18"/>
    </location>
</feature>
<dbReference type="InterPro" id="IPR001437">
    <property type="entry name" value="Tscrpt_elong_fac_GreA/B_C"/>
</dbReference>
<evidence type="ECO:0000256" key="1">
    <source>
        <dbReference type="SAM" id="MobiDB-lite"/>
    </source>
</evidence>
<dbReference type="GO" id="GO:0032784">
    <property type="term" value="P:regulation of DNA-templated transcription elongation"/>
    <property type="evidence" value="ECO:0007669"/>
    <property type="project" value="InterPro"/>
</dbReference>
<dbReference type="GO" id="GO:0006354">
    <property type="term" value="P:DNA-templated transcription elongation"/>
    <property type="evidence" value="ECO:0007669"/>
    <property type="project" value="TreeGrafter"/>
</dbReference>
<dbReference type="RefSeq" id="WP_161392292.1">
    <property type="nucleotide sequence ID" value="NZ_JBHSCP010000003.1"/>
</dbReference>
<organism evidence="3 4">
    <name type="scientific">Croceibacterium xixiisoli</name>
    <dbReference type="NCBI Taxonomy" id="1476466"/>
    <lineage>
        <taxon>Bacteria</taxon>
        <taxon>Pseudomonadati</taxon>
        <taxon>Pseudomonadota</taxon>
        <taxon>Alphaproteobacteria</taxon>
        <taxon>Sphingomonadales</taxon>
        <taxon>Erythrobacteraceae</taxon>
        <taxon>Croceibacterium</taxon>
    </lineage>
</organism>
<feature type="region of interest" description="Disordered" evidence="1">
    <location>
        <begin position="1"/>
        <end position="25"/>
    </location>
</feature>
<dbReference type="GO" id="GO:0003677">
    <property type="term" value="F:DNA binding"/>
    <property type="evidence" value="ECO:0007669"/>
    <property type="project" value="InterPro"/>
</dbReference>
<dbReference type="EMBL" id="WTYJ01000004">
    <property type="protein sequence ID" value="MXP00556.1"/>
    <property type="molecule type" value="Genomic_DNA"/>
</dbReference>
<evidence type="ECO:0000259" key="2">
    <source>
        <dbReference type="Pfam" id="PF01272"/>
    </source>
</evidence>
<keyword evidence="4" id="KW-1185">Reference proteome</keyword>
<name>A0A6I4TWJ7_9SPHN</name>
<evidence type="ECO:0000313" key="4">
    <source>
        <dbReference type="Proteomes" id="UP000469430"/>
    </source>
</evidence>
<dbReference type="OrthoDB" id="8537952at2"/>